<feature type="domain" description="RNase III" evidence="7">
    <location>
        <begin position="6"/>
        <end position="142"/>
    </location>
</feature>
<dbReference type="Gene3D" id="1.10.1520.10">
    <property type="entry name" value="Ribonuclease III domain"/>
    <property type="match status" value="1"/>
</dbReference>
<dbReference type="GO" id="GO:0004525">
    <property type="term" value="F:ribonuclease III activity"/>
    <property type="evidence" value="ECO:0007669"/>
    <property type="project" value="InterPro"/>
</dbReference>
<dbReference type="GO" id="GO:0005737">
    <property type="term" value="C:cytoplasm"/>
    <property type="evidence" value="ECO:0007669"/>
    <property type="project" value="UniProtKB-SubCell"/>
</dbReference>
<keyword evidence="1 6" id="KW-0690">Ribosome biogenesis</keyword>
<keyword evidence="3 6" id="KW-0540">Nuclease</keyword>
<evidence type="ECO:0000313" key="8">
    <source>
        <dbReference type="EMBL" id="SKC87632.1"/>
    </source>
</evidence>
<evidence type="ECO:0000256" key="1">
    <source>
        <dbReference type="ARBA" id="ARBA00022517"/>
    </source>
</evidence>
<proteinExistence type="inferred from homology"/>
<dbReference type="PANTHER" id="PTHR34276">
    <property type="entry name" value="MINI-RIBONUCLEASE 3"/>
    <property type="match status" value="1"/>
</dbReference>
<evidence type="ECO:0000256" key="3">
    <source>
        <dbReference type="ARBA" id="ARBA00022722"/>
    </source>
</evidence>
<dbReference type="GO" id="GO:0006364">
    <property type="term" value="P:rRNA processing"/>
    <property type="evidence" value="ECO:0007669"/>
    <property type="project" value="UniProtKB-UniRule"/>
</dbReference>
<comment type="function">
    <text evidence="6">Involved in correct processing of both the 5' and 3' ends of 23S rRNA precursor. Processes 30S rRNA precursor transcript even in absence of ribonuclease 3 (Rnc); Rnc processes 30S rRNA into smaller rRNA precursors.</text>
</comment>
<comment type="subcellular location">
    <subcellularLocation>
        <location evidence="6">Cytoplasm</location>
    </subcellularLocation>
</comment>
<dbReference type="InterPro" id="IPR000999">
    <property type="entry name" value="RNase_III_dom"/>
</dbReference>
<comment type="similarity">
    <text evidence="6">Belongs to the MrnC RNase family.</text>
</comment>
<dbReference type="EC" id="3.1.26.-" evidence="6"/>
<accession>A0A1T5MHF8</accession>
<dbReference type="STRING" id="36842.SAMN02194393_04718"/>
<evidence type="ECO:0000256" key="6">
    <source>
        <dbReference type="HAMAP-Rule" id="MF_01468"/>
    </source>
</evidence>
<name>A0A1T5MHF8_9FIRM</name>
<keyword evidence="6" id="KW-0694">RNA-binding</keyword>
<keyword evidence="6" id="KW-0699">rRNA-binding</keyword>
<dbReference type="InterPro" id="IPR036389">
    <property type="entry name" value="RNase_III_sf"/>
</dbReference>
<dbReference type="HAMAP" id="MF_01468">
    <property type="entry name" value="RNase_Mini_III"/>
    <property type="match status" value="1"/>
</dbReference>
<dbReference type="PIRSF" id="PIRSF005520">
    <property type="entry name" value="UCP005520"/>
    <property type="match status" value="1"/>
</dbReference>
<evidence type="ECO:0000313" key="9">
    <source>
        <dbReference type="Proteomes" id="UP000190285"/>
    </source>
</evidence>
<feature type="active site" evidence="6">
    <location>
        <position position="31"/>
    </location>
</feature>
<keyword evidence="6" id="KW-0460">Magnesium</keyword>
<keyword evidence="6" id="KW-0963">Cytoplasm</keyword>
<dbReference type="SUPFAM" id="SSF69065">
    <property type="entry name" value="RNase III domain-like"/>
    <property type="match status" value="1"/>
</dbReference>
<comment type="cofactor">
    <cofactor evidence="6">
        <name>Mg(2+)</name>
        <dbReference type="ChEBI" id="CHEBI:18420"/>
    </cofactor>
</comment>
<evidence type="ECO:0000256" key="5">
    <source>
        <dbReference type="ARBA" id="ARBA00022801"/>
    </source>
</evidence>
<dbReference type="RefSeq" id="WP_079495357.1">
    <property type="nucleotide sequence ID" value="NZ_FUZT01000016.1"/>
</dbReference>
<dbReference type="SMART" id="SM00535">
    <property type="entry name" value="RIBOc"/>
    <property type="match status" value="1"/>
</dbReference>
<dbReference type="GO" id="GO:0019843">
    <property type="term" value="F:rRNA binding"/>
    <property type="evidence" value="ECO:0007669"/>
    <property type="project" value="UniProtKB-UniRule"/>
</dbReference>
<protein>
    <recommendedName>
        <fullName evidence="6">Mini-ribonuclease 3</fullName>
        <shortName evidence="6">Mini-3</shortName>
        <shortName evidence="6">Mini-RNase 3</shortName>
        <ecNumber evidence="6">3.1.26.-</ecNumber>
    </recommendedName>
    <alternativeName>
        <fullName evidence="6">Mini-RNase III</fullName>
        <shortName evidence="6">Mini-III</shortName>
    </alternativeName>
</protein>
<evidence type="ECO:0000256" key="2">
    <source>
        <dbReference type="ARBA" id="ARBA00022552"/>
    </source>
</evidence>
<keyword evidence="4 6" id="KW-0255">Endonuclease</keyword>
<keyword evidence="2 6" id="KW-0698">rRNA processing</keyword>
<keyword evidence="5 6" id="KW-0378">Hydrolase</keyword>
<dbReference type="PANTHER" id="PTHR34276:SF1">
    <property type="entry name" value="MINI-RIBONUCLEASE 3"/>
    <property type="match status" value="1"/>
</dbReference>
<sequence length="146" mass="16779">MKGFLELLNLEIIDEEELKTISPLVFAYIGDALYEIYIRSYIVCKYKLKVNELHKISTEFVKASAQAKIVHALESELSEEEWKMVKKGRNQKSASTAKNASITDYKYATGFECLLGYLYLLRKTERIEEIISNAIKIIEKDGNCEV</sequence>
<gene>
    <name evidence="6" type="primary">mrnC</name>
    <name evidence="8" type="ORF">SAMN02194393_04718</name>
</gene>
<comment type="subunit">
    <text evidence="6">Homodimer.</text>
</comment>
<evidence type="ECO:0000256" key="4">
    <source>
        <dbReference type="ARBA" id="ARBA00022759"/>
    </source>
</evidence>
<dbReference type="Proteomes" id="UP000190285">
    <property type="component" value="Unassembled WGS sequence"/>
</dbReference>
<dbReference type="InterPro" id="IPR008226">
    <property type="entry name" value="Mini3_fam"/>
</dbReference>
<dbReference type="AlphaFoldDB" id="A0A1T5MHF8"/>
<organism evidence="8 9">
    <name type="scientific">Maledivibacter halophilus</name>
    <dbReference type="NCBI Taxonomy" id="36842"/>
    <lineage>
        <taxon>Bacteria</taxon>
        <taxon>Bacillati</taxon>
        <taxon>Bacillota</taxon>
        <taxon>Clostridia</taxon>
        <taxon>Peptostreptococcales</taxon>
        <taxon>Caminicellaceae</taxon>
        <taxon>Maledivibacter</taxon>
    </lineage>
</organism>
<keyword evidence="9" id="KW-1185">Reference proteome</keyword>
<dbReference type="EMBL" id="FUZT01000016">
    <property type="protein sequence ID" value="SKC87632.1"/>
    <property type="molecule type" value="Genomic_DNA"/>
</dbReference>
<dbReference type="Pfam" id="PF00636">
    <property type="entry name" value="Ribonuclease_3"/>
    <property type="match status" value="1"/>
</dbReference>
<evidence type="ECO:0000259" key="7">
    <source>
        <dbReference type="SMART" id="SM00535"/>
    </source>
</evidence>
<reference evidence="8 9" key="1">
    <citation type="submission" date="2017-02" db="EMBL/GenBank/DDBJ databases">
        <authorList>
            <person name="Peterson S.W."/>
        </authorList>
    </citation>
    <scope>NUCLEOTIDE SEQUENCE [LARGE SCALE GENOMIC DNA]</scope>
    <source>
        <strain evidence="8 9">M1</strain>
    </source>
</reference>